<dbReference type="EMBL" id="CM037618">
    <property type="protein sequence ID" value="KAH8000755.1"/>
    <property type="molecule type" value="Genomic_DNA"/>
</dbReference>
<dbReference type="Proteomes" id="UP000827872">
    <property type="component" value="Linkage Group LG05"/>
</dbReference>
<sequence>MDNSSFKERRKRERERCISWRIQKQEAFIKNKTNPKSVVIDFYMPPRHENLKSSIWENGLERPAPVSRTHFRCLSIFSMLLLASAGLWSPAFMYVLSAIFSASFR</sequence>
<proteinExistence type="predicted"/>
<reference evidence="1" key="1">
    <citation type="submission" date="2021-08" db="EMBL/GenBank/DDBJ databases">
        <title>The first chromosome-level gecko genome reveals the dynamic sex chromosomes of Neotropical dwarf geckos (Sphaerodactylidae: Sphaerodactylus).</title>
        <authorList>
            <person name="Pinto B.J."/>
            <person name="Keating S.E."/>
            <person name="Gamble T."/>
        </authorList>
    </citation>
    <scope>NUCLEOTIDE SEQUENCE</scope>
    <source>
        <strain evidence="1">TG3544</strain>
    </source>
</reference>
<organism evidence="1 2">
    <name type="scientific">Sphaerodactylus townsendi</name>
    <dbReference type="NCBI Taxonomy" id="933632"/>
    <lineage>
        <taxon>Eukaryota</taxon>
        <taxon>Metazoa</taxon>
        <taxon>Chordata</taxon>
        <taxon>Craniata</taxon>
        <taxon>Vertebrata</taxon>
        <taxon>Euteleostomi</taxon>
        <taxon>Lepidosauria</taxon>
        <taxon>Squamata</taxon>
        <taxon>Bifurcata</taxon>
        <taxon>Gekkota</taxon>
        <taxon>Sphaerodactylidae</taxon>
        <taxon>Sphaerodactylus</taxon>
    </lineage>
</organism>
<evidence type="ECO:0000313" key="2">
    <source>
        <dbReference type="Proteomes" id="UP000827872"/>
    </source>
</evidence>
<protein>
    <submittedName>
        <fullName evidence="1">Uncharacterized protein</fullName>
    </submittedName>
</protein>
<keyword evidence="2" id="KW-1185">Reference proteome</keyword>
<accession>A0ACB8F7N0</accession>
<comment type="caution">
    <text evidence="1">The sequence shown here is derived from an EMBL/GenBank/DDBJ whole genome shotgun (WGS) entry which is preliminary data.</text>
</comment>
<gene>
    <name evidence="1" type="ORF">K3G42_028424</name>
</gene>
<evidence type="ECO:0000313" key="1">
    <source>
        <dbReference type="EMBL" id="KAH8000755.1"/>
    </source>
</evidence>
<name>A0ACB8F7N0_9SAUR</name>